<comment type="pathway">
    <text evidence="1">Secondary metabolite biosynthesis; flavonoid biosynthesis.</text>
</comment>
<dbReference type="UniPathway" id="UPA00154"/>
<dbReference type="PANTHER" id="PTHR28039">
    <property type="entry name" value="CHALCONE--FLAVONONE ISOMERASE 1-RELATED"/>
    <property type="match status" value="1"/>
</dbReference>
<dbReference type="AlphaFoldDB" id="A0A8A5KFS9"/>
<dbReference type="EMBL" id="MT937330">
    <property type="protein sequence ID" value="QTF65956.1"/>
    <property type="molecule type" value="mRNA"/>
</dbReference>
<proteinExistence type="evidence at transcript level"/>
<dbReference type="InterPro" id="IPR016088">
    <property type="entry name" value="Chalcone_isomerase_3-sand"/>
</dbReference>
<comment type="catalytic activity">
    <reaction evidence="6">
        <text>a chalcone = a flavanone.</text>
        <dbReference type="EC" id="5.5.1.6"/>
    </reaction>
</comment>
<evidence type="ECO:0000313" key="9">
    <source>
        <dbReference type="EMBL" id="QTF65956.1"/>
    </source>
</evidence>
<keyword evidence="3 9" id="KW-0413">Isomerase</keyword>
<evidence type="ECO:0000256" key="2">
    <source>
        <dbReference type="ARBA" id="ARBA00007166"/>
    </source>
</evidence>
<evidence type="ECO:0000256" key="7">
    <source>
        <dbReference type="RuleBase" id="RU361158"/>
    </source>
</evidence>
<sequence length="219" mass="23858">MAKRSPAITELVVEGVAVPPFIRPPGCPKTLLLAAAGERGLDVNGTFIKYTVHGFYLEESAVELLAAGKWKGKTADQLTASNDFYIDIVKGPFEKLSRVTLLQPLTGPQFSTKVAENCTAIWRRNGTDVEAQRGVLAEFHEIFKSEMLLPNSVLFFAYHPSGTLEIVISENGAVPETGKVIKSRALSEALLDSIIGEHGVSPMLKRCLALRMSQLMNES</sequence>
<evidence type="ECO:0000256" key="1">
    <source>
        <dbReference type="ARBA" id="ARBA00004966"/>
    </source>
</evidence>
<evidence type="ECO:0000256" key="4">
    <source>
        <dbReference type="ARBA" id="ARBA00023241"/>
    </source>
</evidence>
<evidence type="ECO:0000259" key="8">
    <source>
        <dbReference type="Pfam" id="PF02431"/>
    </source>
</evidence>
<dbReference type="PANTHER" id="PTHR28039:SF8">
    <property type="entry name" value="CHALCONE--FLAVANONE ISOMERASE 1-RELATED"/>
    <property type="match status" value="1"/>
</dbReference>
<dbReference type="GO" id="GO:0009813">
    <property type="term" value="P:flavonoid biosynthetic process"/>
    <property type="evidence" value="ECO:0007669"/>
    <property type="project" value="UniProtKB-UniPathway"/>
</dbReference>
<evidence type="ECO:0000256" key="3">
    <source>
        <dbReference type="ARBA" id="ARBA00023235"/>
    </source>
</evidence>
<reference evidence="9" key="1">
    <citation type="journal article" name="Front. Plant Sci.">
        <title>Identification and Characterization of Chalcone Isomerase Genes Involved in Flavonoid Production in Dracaena cambodiana.</title>
        <authorList>
            <person name="Zhu J."/>
            <person name="Zhao W."/>
            <person name="Li R."/>
            <person name="Guo D."/>
            <person name="Li H."/>
            <person name="Wang Y."/>
            <person name="Mei W."/>
            <person name="Peng S."/>
        </authorList>
    </citation>
    <scope>NUCLEOTIDE SEQUENCE</scope>
</reference>
<dbReference type="Pfam" id="PF02431">
    <property type="entry name" value="Chalcone"/>
    <property type="match status" value="1"/>
</dbReference>
<evidence type="ECO:0000256" key="5">
    <source>
        <dbReference type="ARBA" id="ARBA00025429"/>
    </source>
</evidence>
<name>A0A8A5KFS9_9ASPA</name>
<organism evidence="9">
    <name type="scientific">Dracaena cambodiana</name>
    <dbReference type="NCBI Taxonomy" id="580341"/>
    <lineage>
        <taxon>Eukaryota</taxon>
        <taxon>Viridiplantae</taxon>
        <taxon>Streptophyta</taxon>
        <taxon>Embryophyta</taxon>
        <taxon>Tracheophyta</taxon>
        <taxon>Spermatophyta</taxon>
        <taxon>Magnoliopsida</taxon>
        <taxon>Liliopsida</taxon>
        <taxon>Asparagales</taxon>
        <taxon>Asparagaceae</taxon>
        <taxon>Nolinoideae</taxon>
        <taxon>Dracaena</taxon>
    </lineage>
</organism>
<dbReference type="InterPro" id="IPR016087">
    <property type="entry name" value="Chalcone_isomerase"/>
</dbReference>
<dbReference type="Gene3D" id="3.50.70.10">
    <property type="match status" value="1"/>
</dbReference>
<protein>
    <recommendedName>
        <fullName evidence="7">Chalcone-flavonone isomerase family protein</fullName>
    </recommendedName>
</protein>
<comment type="function">
    <text evidence="5">Catalyzes the intramolecular cyclization of bicyclic chalcones into tricyclic (S)-flavanones. Responsible for the isomerization of 4,2',4',6'-tetrahydroxychalcone (also termed chalcone) into naringenin.</text>
</comment>
<dbReference type="InterPro" id="IPR044164">
    <property type="entry name" value="CFI"/>
</dbReference>
<dbReference type="SUPFAM" id="SSF54626">
    <property type="entry name" value="Chalcone isomerase"/>
    <property type="match status" value="1"/>
</dbReference>
<keyword evidence="4" id="KW-0284">Flavonoid biosynthesis</keyword>
<feature type="domain" description="Chalcone isomerase" evidence="8">
    <location>
        <begin position="13"/>
        <end position="215"/>
    </location>
</feature>
<dbReference type="Gene3D" id="1.10.890.20">
    <property type="match status" value="1"/>
</dbReference>
<dbReference type="InterPro" id="IPR016089">
    <property type="entry name" value="Chalcone_isomerase_bundle_sf"/>
</dbReference>
<gene>
    <name evidence="9" type="primary">CHI1</name>
</gene>
<accession>A0A8A5KFS9</accession>
<comment type="similarity">
    <text evidence="2 7">Belongs to the chalcone isomerase family.</text>
</comment>
<evidence type="ECO:0000256" key="6">
    <source>
        <dbReference type="ARBA" id="ARBA00034056"/>
    </source>
</evidence>
<dbReference type="GO" id="GO:0045430">
    <property type="term" value="F:chalcone isomerase activity"/>
    <property type="evidence" value="ECO:0007669"/>
    <property type="project" value="UniProtKB-EC"/>
</dbReference>
<dbReference type="InterPro" id="IPR036298">
    <property type="entry name" value="Chalcone_isomerase_sf"/>
</dbReference>